<comment type="similarity">
    <text evidence="2">Belongs to the flavoprotein pyridine nucleotide cytochrome reductase family.</text>
</comment>
<keyword evidence="4" id="KW-0274">FAD</keyword>
<dbReference type="Pfam" id="PF00970">
    <property type="entry name" value="FAD_binding_6"/>
    <property type="match status" value="1"/>
</dbReference>
<dbReference type="Gene3D" id="2.40.30.10">
    <property type="entry name" value="Translation factors"/>
    <property type="match status" value="1"/>
</dbReference>
<evidence type="ECO:0000256" key="6">
    <source>
        <dbReference type="SAM" id="Phobius"/>
    </source>
</evidence>
<organism evidence="8">
    <name type="scientific">Neovison vison</name>
    <name type="common">American mink</name>
    <name type="synonym">Mustela vison</name>
    <dbReference type="NCBI Taxonomy" id="452646"/>
    <lineage>
        <taxon>Eukaryota</taxon>
        <taxon>Metazoa</taxon>
        <taxon>Chordata</taxon>
        <taxon>Craniata</taxon>
        <taxon>Vertebrata</taxon>
        <taxon>Euteleostomi</taxon>
        <taxon>Mammalia</taxon>
        <taxon>Eutheria</taxon>
        <taxon>Laurasiatheria</taxon>
        <taxon>Carnivora</taxon>
        <taxon>Caniformia</taxon>
        <taxon>Musteloidea</taxon>
        <taxon>Mustelidae</taxon>
        <taxon>Mustelinae</taxon>
        <taxon>Neogale</taxon>
    </lineage>
</organism>
<evidence type="ECO:0000313" key="8">
    <source>
        <dbReference type="EMBL" id="CCP87754.1"/>
    </source>
</evidence>
<evidence type="ECO:0000256" key="4">
    <source>
        <dbReference type="ARBA" id="ARBA00022827"/>
    </source>
</evidence>
<dbReference type="EMBL" id="HAAF01015934">
    <property type="protein sequence ID" value="CCP87754.1"/>
    <property type="molecule type" value="mRNA"/>
</dbReference>
<keyword evidence="5" id="KW-0560">Oxidoreductase</keyword>
<keyword evidence="3" id="KW-0285">Flavoprotein</keyword>
<keyword evidence="6" id="KW-1133">Transmembrane helix</keyword>
<reference evidence="8" key="1">
    <citation type="submission" date="2012-11" db="EMBL/GenBank/DDBJ databases">
        <title>An American mink transcriptome.</title>
        <authorList>
            <person name="Anistoroaei R."/>
            <person name="Christensen K."/>
        </authorList>
    </citation>
    <scope>NUCLEOTIDE SEQUENCE</scope>
    <source>
        <tissue evidence="8">Pool of brain</tissue>
    </source>
</reference>
<sequence>DPPRHPGFCFITFPSDFFWAQPAASVPNHHPALSMRDLRCSAHFVSGQDSTLLIAITIVGVTVVLLALRNMNLRRRHITLRDSETKYPLPLIEKEQITHNTRRFRFGLPSPDHVLGLPVGEWGLGSSPGLGLAGTLLLSETQLGCGGCPDTLPETGKLRDVERWAWGQSISFLIA</sequence>
<dbReference type="AlphaFoldDB" id="U6DYH0"/>
<dbReference type="GO" id="GO:0071949">
    <property type="term" value="F:FAD binding"/>
    <property type="evidence" value="ECO:0007669"/>
    <property type="project" value="TreeGrafter"/>
</dbReference>
<dbReference type="SUPFAM" id="SSF63380">
    <property type="entry name" value="Riboflavin synthase domain-like"/>
    <property type="match status" value="1"/>
</dbReference>
<dbReference type="GO" id="GO:0005739">
    <property type="term" value="C:mitochondrion"/>
    <property type="evidence" value="ECO:0007669"/>
    <property type="project" value="TreeGrafter"/>
</dbReference>
<dbReference type="PANTHER" id="PTHR19370:SF108">
    <property type="entry name" value="NADH-CYTOCHROME B5 REDUCTASE 2"/>
    <property type="match status" value="1"/>
</dbReference>
<evidence type="ECO:0000256" key="2">
    <source>
        <dbReference type="ARBA" id="ARBA00006105"/>
    </source>
</evidence>
<feature type="non-terminal residue" evidence="8">
    <location>
        <position position="1"/>
    </location>
</feature>
<dbReference type="GO" id="GO:0016491">
    <property type="term" value="F:oxidoreductase activity"/>
    <property type="evidence" value="ECO:0007669"/>
    <property type="project" value="UniProtKB-KW"/>
</dbReference>
<dbReference type="InterPro" id="IPR001834">
    <property type="entry name" value="CBR-like"/>
</dbReference>
<protein>
    <submittedName>
        <fullName evidence="8">Cytochrome b5 reductase 2 97</fullName>
    </submittedName>
</protein>
<name>U6DYH0_NEOVI</name>
<feature type="transmembrane region" description="Helical" evidence="6">
    <location>
        <begin position="51"/>
        <end position="68"/>
    </location>
</feature>
<evidence type="ECO:0000256" key="5">
    <source>
        <dbReference type="ARBA" id="ARBA00023002"/>
    </source>
</evidence>
<feature type="domain" description="Flavoprotein pyridine nucleotide cytochrome reductase-like FAD-binding" evidence="7">
    <location>
        <begin position="89"/>
        <end position="121"/>
    </location>
</feature>
<evidence type="ECO:0000256" key="3">
    <source>
        <dbReference type="ARBA" id="ARBA00022630"/>
    </source>
</evidence>
<accession>U6DYH0</accession>
<dbReference type="InterPro" id="IPR008333">
    <property type="entry name" value="Cbr1-like_FAD-bd_dom"/>
</dbReference>
<proteinExistence type="evidence at transcript level"/>
<evidence type="ECO:0000256" key="1">
    <source>
        <dbReference type="ARBA" id="ARBA00001974"/>
    </source>
</evidence>
<gene>
    <name evidence="8" type="primary">E9PQW2</name>
</gene>
<dbReference type="PANTHER" id="PTHR19370">
    <property type="entry name" value="NADH-CYTOCHROME B5 REDUCTASE"/>
    <property type="match status" value="1"/>
</dbReference>
<keyword evidence="6" id="KW-0812">Transmembrane</keyword>
<dbReference type="InterPro" id="IPR017938">
    <property type="entry name" value="Riboflavin_synthase-like_b-brl"/>
</dbReference>
<evidence type="ECO:0000259" key="7">
    <source>
        <dbReference type="Pfam" id="PF00970"/>
    </source>
</evidence>
<keyword evidence="6" id="KW-0472">Membrane</keyword>
<comment type="cofactor">
    <cofactor evidence="1">
        <name>FAD</name>
        <dbReference type="ChEBI" id="CHEBI:57692"/>
    </cofactor>
</comment>